<keyword evidence="2" id="KW-1185">Reference proteome</keyword>
<organism evidence="1 2">
    <name type="scientific">Lichenicoccus roseus</name>
    <dbReference type="NCBI Taxonomy" id="2683649"/>
    <lineage>
        <taxon>Bacteria</taxon>
        <taxon>Pseudomonadati</taxon>
        <taxon>Pseudomonadota</taxon>
        <taxon>Alphaproteobacteria</taxon>
        <taxon>Acetobacterales</taxon>
        <taxon>Acetobacteraceae</taxon>
        <taxon>Lichenicoccus</taxon>
    </lineage>
</organism>
<name>A0A5R9JBC8_9PROT</name>
<dbReference type="OrthoDB" id="9808944at2"/>
<accession>A0A5R9JBC8</accession>
<evidence type="ECO:0000313" key="1">
    <source>
        <dbReference type="EMBL" id="TLU72696.1"/>
    </source>
</evidence>
<protein>
    <submittedName>
        <fullName evidence="1">Flagellin assembly protein</fullName>
    </submittedName>
</protein>
<proteinExistence type="predicted"/>
<keyword evidence="1" id="KW-0966">Cell projection</keyword>
<dbReference type="Proteomes" id="UP000305654">
    <property type="component" value="Unassembled WGS sequence"/>
</dbReference>
<comment type="caution">
    <text evidence="1">The sequence shown here is derived from an EMBL/GenBank/DDBJ whole genome shotgun (WGS) entry which is preliminary data.</text>
</comment>
<dbReference type="AlphaFoldDB" id="A0A5R9JBC8"/>
<dbReference type="RefSeq" id="WP_138326157.1">
    <property type="nucleotide sequence ID" value="NZ_VCDI01000003.1"/>
</dbReference>
<dbReference type="GO" id="GO:0044781">
    <property type="term" value="P:bacterial-type flagellum organization"/>
    <property type="evidence" value="ECO:0007669"/>
    <property type="project" value="InterPro"/>
</dbReference>
<dbReference type="Pfam" id="PF07309">
    <property type="entry name" value="FlaF"/>
    <property type="match status" value="1"/>
</dbReference>
<dbReference type="InterPro" id="IPR010845">
    <property type="entry name" value="FlaF"/>
</dbReference>
<reference evidence="1 2" key="1">
    <citation type="submission" date="2019-05" db="EMBL/GenBank/DDBJ databases">
        <authorList>
            <person name="Pankratov T."/>
            <person name="Grouzdev D."/>
        </authorList>
    </citation>
    <scope>NUCLEOTIDE SEQUENCE [LARGE SCALE GENOMIC DNA]</scope>
    <source>
        <strain evidence="1 2">KEBCLARHB70R</strain>
    </source>
</reference>
<evidence type="ECO:0000313" key="2">
    <source>
        <dbReference type="Proteomes" id="UP000305654"/>
    </source>
</evidence>
<sequence length="107" mass="11832">MANPYATATAATSPREEQAIAFRLVNRKLTQADTPPTRNAALGLNHELWSILFRDLGSSENRLPPVLRQDCIRLARWSMAYSTQAVLQDLPLAPLVAINEDMVEGLS</sequence>
<keyword evidence="1" id="KW-0282">Flagellum</keyword>
<keyword evidence="1" id="KW-0969">Cilium</keyword>
<dbReference type="EMBL" id="VCDI01000003">
    <property type="protein sequence ID" value="TLU72696.1"/>
    <property type="molecule type" value="Genomic_DNA"/>
</dbReference>
<gene>
    <name evidence="1" type="ORF">FE263_11730</name>
</gene>